<dbReference type="PANTHER" id="PTHR23086:SF8">
    <property type="entry name" value="PHOSPHATIDYLINOSITOL 5-PHOSPHATE 4-KINASE, ISOFORM A"/>
    <property type="match status" value="1"/>
</dbReference>
<dbReference type="PANTHER" id="PTHR23086">
    <property type="entry name" value="PHOSPHATIDYLINOSITOL-4-PHOSPHATE 5-KINASE"/>
    <property type="match status" value="1"/>
</dbReference>
<dbReference type="SUPFAM" id="SSF56104">
    <property type="entry name" value="SAICAR synthase-like"/>
    <property type="match status" value="1"/>
</dbReference>
<feature type="compositionally biased region" description="Low complexity" evidence="2">
    <location>
        <begin position="218"/>
        <end position="228"/>
    </location>
</feature>
<name>A0ABP0N2J3_9DINO</name>
<feature type="domain" description="PIPK" evidence="3">
    <location>
        <begin position="223"/>
        <end position="576"/>
    </location>
</feature>
<evidence type="ECO:0000259" key="3">
    <source>
        <dbReference type="PROSITE" id="PS51455"/>
    </source>
</evidence>
<dbReference type="InterPro" id="IPR027484">
    <property type="entry name" value="PInositol-4-P-5-kinase_N"/>
</dbReference>
<evidence type="ECO:0000313" key="5">
    <source>
        <dbReference type="Proteomes" id="UP001642464"/>
    </source>
</evidence>
<keyword evidence="1" id="KW-0808">Transferase</keyword>
<dbReference type="Gene3D" id="3.30.810.10">
    <property type="entry name" value="2-Layer Sandwich"/>
    <property type="match status" value="1"/>
</dbReference>
<dbReference type="InterPro" id="IPR023610">
    <property type="entry name" value="PInositol-4/5-P-5/4-kinase"/>
</dbReference>
<dbReference type="Proteomes" id="UP001642464">
    <property type="component" value="Unassembled WGS sequence"/>
</dbReference>
<feature type="region of interest" description="Disordered" evidence="2">
    <location>
        <begin position="190"/>
        <end position="228"/>
    </location>
</feature>
<dbReference type="Pfam" id="PF01504">
    <property type="entry name" value="PIP5K"/>
    <property type="match status" value="1"/>
</dbReference>
<feature type="compositionally biased region" description="Basic and acidic residues" evidence="2">
    <location>
        <begin position="486"/>
        <end position="500"/>
    </location>
</feature>
<dbReference type="EMBL" id="CAXAMM010025803">
    <property type="protein sequence ID" value="CAK9057668.1"/>
    <property type="molecule type" value="Genomic_DNA"/>
</dbReference>
<accession>A0ABP0N2J3</accession>
<feature type="compositionally biased region" description="Low complexity" evidence="2">
    <location>
        <begin position="198"/>
        <end position="209"/>
    </location>
</feature>
<reference evidence="4 5" key="1">
    <citation type="submission" date="2024-02" db="EMBL/GenBank/DDBJ databases">
        <authorList>
            <person name="Chen Y."/>
            <person name="Shah S."/>
            <person name="Dougan E. K."/>
            <person name="Thang M."/>
            <person name="Chan C."/>
        </authorList>
    </citation>
    <scope>NUCLEOTIDE SEQUENCE [LARGE SCALE GENOMIC DNA]</scope>
</reference>
<comment type="caution">
    <text evidence="4">The sequence shown here is derived from an EMBL/GenBank/DDBJ whole genome shotgun (WGS) entry which is preliminary data.</text>
</comment>
<feature type="compositionally biased region" description="Basic residues" evidence="2">
    <location>
        <begin position="35"/>
        <end position="54"/>
    </location>
</feature>
<protein>
    <recommendedName>
        <fullName evidence="3">PIPK domain-containing protein</fullName>
    </recommendedName>
</protein>
<dbReference type="CDD" id="cd00139">
    <property type="entry name" value="PIPKc"/>
    <property type="match status" value="1"/>
</dbReference>
<organism evidence="4 5">
    <name type="scientific">Durusdinium trenchii</name>
    <dbReference type="NCBI Taxonomy" id="1381693"/>
    <lineage>
        <taxon>Eukaryota</taxon>
        <taxon>Sar</taxon>
        <taxon>Alveolata</taxon>
        <taxon>Dinophyceae</taxon>
        <taxon>Suessiales</taxon>
        <taxon>Symbiodiniaceae</taxon>
        <taxon>Durusdinium</taxon>
    </lineage>
</organism>
<gene>
    <name evidence="4" type="ORF">SCF082_LOCUS30900</name>
</gene>
<evidence type="ECO:0000313" key="4">
    <source>
        <dbReference type="EMBL" id="CAK9057668.1"/>
    </source>
</evidence>
<evidence type="ECO:0000256" key="2">
    <source>
        <dbReference type="SAM" id="MobiDB-lite"/>
    </source>
</evidence>
<proteinExistence type="predicted"/>
<feature type="region of interest" description="Disordered" evidence="2">
    <location>
        <begin position="1"/>
        <end position="62"/>
    </location>
</feature>
<dbReference type="InterPro" id="IPR002498">
    <property type="entry name" value="PInositol-4-P-4/5-kinase_core"/>
</dbReference>
<feature type="region of interest" description="Disordered" evidence="2">
    <location>
        <begin position="484"/>
        <end position="504"/>
    </location>
</feature>
<evidence type="ECO:0000256" key="1">
    <source>
        <dbReference type="PROSITE-ProRule" id="PRU00781"/>
    </source>
</evidence>
<keyword evidence="5" id="KW-1185">Reference proteome</keyword>
<dbReference type="InterPro" id="IPR027483">
    <property type="entry name" value="PInositol-4-P-4/5-kinase_C_sf"/>
</dbReference>
<keyword evidence="1" id="KW-0418">Kinase</keyword>
<keyword evidence="1" id="KW-0547">Nucleotide-binding</keyword>
<dbReference type="SMART" id="SM00330">
    <property type="entry name" value="PIPKc"/>
    <property type="match status" value="1"/>
</dbReference>
<dbReference type="Gene3D" id="3.30.800.10">
    <property type="entry name" value="Phosphatidylinositol Phosphate Kinase II Beta"/>
    <property type="match status" value="1"/>
</dbReference>
<keyword evidence="1" id="KW-0067">ATP-binding</keyword>
<sequence>MESQDSQDEDLRALEELPWSAAGRSRGRQEDAGKGKKGPKGHGKKGQAKGKGKTGKAGAWAKDLEDEHVRSIVQDLPAEAAGRRRRQQSDLLMSEAAAGRAFLQALEESLLKHAEMERRRGELVDRAQRRHERLSLLAEEARVMLMELRQPVLLATPRISSPQRRVSASQGQGQGAGGLLELAGFPVLGPMDPPDWPSPARSSSPVRRSAMIDEGSSESRSLSPPPAASALSFWSTCFREGLRRVCQRQASPDVSGGLPEHAFEEMFSTQLTSQRLVHGRHRAVSFVAYYPEVFRDLRQQAWGVSEDAFMQSMCDGPLSGGQQGEGKSGMLFFVSWDKKYLAKTVMQKEVTFFADHLANYHSHMRGFSASFLPRFMGLYCLQFPKERVPHYLVVFENLFPPGLKFEAKYDLKGVLGSHRYVSAAQRASGVEVLKDRNFLERAPLRPSEKKLVVQLEKDVDFLEKHGRIDYSLLLGVARASQVKGQELTENKPSDRHERQPTSKALESGIQTLAADGTPGEEVLYMGIIDILQEYSNTKAMESTLKSLKYSLKKNFRKQSTLSDLSTAVSSMPPPDYAPWRGAAPPTTPPTTPVLDPLRRSASSTSCTKSLVINVDPPLKRSPNRQNRGLALPSIPRGVTFDGSRVDILDLCPFSFLLHSPFLSWAVRVRGSRQKFSMCVFPASSVE</sequence>
<feature type="region of interest" description="Disordered" evidence="2">
    <location>
        <begin position="562"/>
        <end position="602"/>
    </location>
</feature>
<dbReference type="PROSITE" id="PS51455">
    <property type="entry name" value="PIPK"/>
    <property type="match status" value="1"/>
</dbReference>